<evidence type="ECO:0000259" key="11">
    <source>
        <dbReference type="PROSITE" id="PS50887"/>
    </source>
</evidence>
<evidence type="ECO:0000259" key="9">
    <source>
        <dbReference type="PROSITE" id="PS50112"/>
    </source>
</evidence>
<comment type="function">
    <text evidence="7">Putative oxygen sensor; modulates the activity of FixJ, a transcriptional activator of nitrogen fixation fixK gene. FixL probably acts as a kinase that phosphorylates FixJ.</text>
</comment>
<dbReference type="CDD" id="cd01949">
    <property type="entry name" value="GGDEF"/>
    <property type="match status" value="1"/>
</dbReference>
<dbReference type="InterPro" id="IPR052163">
    <property type="entry name" value="DGC-Regulatory_Protein"/>
</dbReference>
<keyword evidence="13" id="KW-1185">Reference proteome</keyword>
<dbReference type="NCBIfam" id="TIGR00229">
    <property type="entry name" value="sensory_box"/>
    <property type="match status" value="1"/>
</dbReference>
<dbReference type="Pfam" id="PF00990">
    <property type="entry name" value="GGDEF"/>
    <property type="match status" value="1"/>
</dbReference>
<dbReference type="NCBIfam" id="TIGR00254">
    <property type="entry name" value="GGDEF"/>
    <property type="match status" value="1"/>
</dbReference>
<organism evidence="12 13">
    <name type="scientific">Varunaivibrio sulfuroxidans</name>
    <dbReference type="NCBI Taxonomy" id="1773489"/>
    <lineage>
        <taxon>Bacteria</taxon>
        <taxon>Pseudomonadati</taxon>
        <taxon>Pseudomonadota</taxon>
        <taxon>Alphaproteobacteria</taxon>
        <taxon>Rhodospirillales</taxon>
        <taxon>Magnetovibrionaceae</taxon>
        <taxon>Varunaivibrio</taxon>
    </lineage>
</organism>
<dbReference type="SMART" id="SM00267">
    <property type="entry name" value="GGDEF"/>
    <property type="match status" value="1"/>
</dbReference>
<keyword evidence="6" id="KW-0067">ATP-binding</keyword>
<dbReference type="CDD" id="cd00130">
    <property type="entry name" value="PAS"/>
    <property type="match status" value="1"/>
</dbReference>
<dbReference type="InterPro" id="IPR000700">
    <property type="entry name" value="PAS-assoc_C"/>
</dbReference>
<evidence type="ECO:0000256" key="5">
    <source>
        <dbReference type="ARBA" id="ARBA00022777"/>
    </source>
</evidence>
<dbReference type="FunFam" id="3.30.70.270:FF:000001">
    <property type="entry name" value="Diguanylate cyclase domain protein"/>
    <property type="match status" value="1"/>
</dbReference>
<sequence>MKEDTPYQGKLLDIISNMVCVCSGETIAWINPAGVKMLGAGSPDAVVGMSFSALVSSDFADLIALGLDAFAEEDAGVPLKLIPLSGPHIDVQMRVTRIEGIADGTFVVECRDITEFIRSAEQARQRQQRLSGILDAMAETVIVIDQDGTITSFNPAAENMFGYSALEAVGKNVGLLMPAQHAAQHDGYLARYIETGEKKAIGKVRELEGQRKDGSIFPIEIAISVLHEGGRRVFTGIIRDITERKRAEAQIRHLAHHDPLTGLPNRNLFQERLERAISRAERAGNFAVLMFVDLDKFKPINDSLGHEAGDIVLKGVGERLGNCVRSSDTVARIGGDEFVLILEAMDDWSNAAPIAQKIIDCLVEPFQVPGTQCAVGASIGVSVYPVDADTPEGLIKAADEVMYRVKAEGRNNFKFYTDPSSAVAVGKASSRAKT</sequence>
<dbReference type="InterPro" id="IPR000014">
    <property type="entry name" value="PAS"/>
</dbReference>
<evidence type="ECO:0000313" key="12">
    <source>
        <dbReference type="EMBL" id="TCS65036.1"/>
    </source>
</evidence>
<dbReference type="SUPFAM" id="SSF55073">
    <property type="entry name" value="Nucleotide cyclase"/>
    <property type="match status" value="1"/>
</dbReference>
<evidence type="ECO:0000256" key="3">
    <source>
        <dbReference type="ARBA" id="ARBA00022679"/>
    </source>
</evidence>
<comment type="caution">
    <text evidence="12">The sequence shown here is derived from an EMBL/GenBank/DDBJ whole genome shotgun (WGS) entry which is preliminary data.</text>
</comment>
<accession>A0A4R3JID7</accession>
<feature type="domain" description="PAC" evidence="10">
    <location>
        <begin position="203"/>
        <end position="253"/>
    </location>
</feature>
<dbReference type="InterPro" id="IPR001610">
    <property type="entry name" value="PAC"/>
</dbReference>
<evidence type="ECO:0000256" key="7">
    <source>
        <dbReference type="ARBA" id="ARBA00059827"/>
    </source>
</evidence>
<dbReference type="SUPFAM" id="SSF55785">
    <property type="entry name" value="PYP-like sensor domain (PAS domain)"/>
    <property type="match status" value="2"/>
</dbReference>
<dbReference type="PROSITE" id="PS50112">
    <property type="entry name" value="PAS"/>
    <property type="match status" value="1"/>
</dbReference>
<dbReference type="Gene3D" id="3.30.450.20">
    <property type="entry name" value="PAS domain"/>
    <property type="match status" value="2"/>
</dbReference>
<proteinExistence type="predicted"/>
<dbReference type="InterPro" id="IPR035965">
    <property type="entry name" value="PAS-like_dom_sf"/>
</dbReference>
<reference evidence="12 13" key="1">
    <citation type="submission" date="2019-03" db="EMBL/GenBank/DDBJ databases">
        <title>Genomic Encyclopedia of Type Strains, Phase IV (KMG-IV): sequencing the most valuable type-strain genomes for metagenomic binning, comparative biology and taxonomic classification.</title>
        <authorList>
            <person name="Goeker M."/>
        </authorList>
    </citation>
    <scope>NUCLEOTIDE SEQUENCE [LARGE SCALE GENOMIC DNA]</scope>
    <source>
        <strain evidence="12 13">DSM 101688</strain>
    </source>
</reference>
<dbReference type="Gene3D" id="3.30.70.270">
    <property type="match status" value="1"/>
</dbReference>
<dbReference type="InterPro" id="IPR000160">
    <property type="entry name" value="GGDEF_dom"/>
</dbReference>
<dbReference type="Pfam" id="PF13426">
    <property type="entry name" value="PAS_9"/>
    <property type="match status" value="2"/>
</dbReference>
<dbReference type="SMART" id="SM00091">
    <property type="entry name" value="PAS"/>
    <property type="match status" value="2"/>
</dbReference>
<dbReference type="SMART" id="SM00086">
    <property type="entry name" value="PAC"/>
    <property type="match status" value="1"/>
</dbReference>
<dbReference type="EC" id="2.7.13.3" evidence="2"/>
<feature type="domain" description="GGDEF" evidence="11">
    <location>
        <begin position="285"/>
        <end position="418"/>
    </location>
</feature>
<evidence type="ECO:0000256" key="1">
    <source>
        <dbReference type="ARBA" id="ARBA00000085"/>
    </source>
</evidence>
<dbReference type="FunFam" id="3.30.450.20:FF:000060">
    <property type="entry name" value="Sensor protein FixL"/>
    <property type="match status" value="1"/>
</dbReference>
<dbReference type="OrthoDB" id="9812260at2"/>
<gene>
    <name evidence="12" type="ORF">EDD55_101370</name>
</gene>
<evidence type="ECO:0000256" key="6">
    <source>
        <dbReference type="ARBA" id="ARBA00022840"/>
    </source>
</evidence>
<dbReference type="PROSITE" id="PS50113">
    <property type="entry name" value="PAC"/>
    <property type="match status" value="1"/>
</dbReference>
<dbReference type="EMBL" id="SLZW01000001">
    <property type="protein sequence ID" value="TCS65036.1"/>
    <property type="molecule type" value="Genomic_DNA"/>
</dbReference>
<comment type="catalytic activity">
    <reaction evidence="1">
        <text>ATP + protein L-histidine = ADP + protein N-phospho-L-histidine.</text>
        <dbReference type="EC" id="2.7.13.3"/>
    </reaction>
</comment>
<dbReference type="InterPro" id="IPR029787">
    <property type="entry name" value="Nucleotide_cyclase"/>
</dbReference>
<keyword evidence="5" id="KW-0418">Kinase</keyword>
<keyword evidence="4" id="KW-0547">Nucleotide-binding</keyword>
<evidence type="ECO:0000313" key="13">
    <source>
        <dbReference type="Proteomes" id="UP000295304"/>
    </source>
</evidence>
<evidence type="ECO:0000256" key="2">
    <source>
        <dbReference type="ARBA" id="ARBA00012438"/>
    </source>
</evidence>
<dbReference type="PANTHER" id="PTHR46663">
    <property type="entry name" value="DIGUANYLATE CYCLASE DGCT-RELATED"/>
    <property type="match status" value="1"/>
</dbReference>
<feature type="domain" description="PAS" evidence="9">
    <location>
        <begin position="126"/>
        <end position="196"/>
    </location>
</feature>
<dbReference type="GO" id="GO:0005524">
    <property type="term" value="F:ATP binding"/>
    <property type="evidence" value="ECO:0007669"/>
    <property type="project" value="UniProtKB-KW"/>
</dbReference>
<evidence type="ECO:0000256" key="8">
    <source>
        <dbReference type="ARBA" id="ARBA00070616"/>
    </source>
</evidence>
<name>A0A4R3JID7_9PROT</name>
<dbReference type="PROSITE" id="PS50887">
    <property type="entry name" value="GGDEF"/>
    <property type="match status" value="1"/>
</dbReference>
<dbReference type="PANTHER" id="PTHR46663:SF3">
    <property type="entry name" value="SLL0267 PROTEIN"/>
    <property type="match status" value="1"/>
</dbReference>
<dbReference type="RefSeq" id="WP_132937757.1">
    <property type="nucleotide sequence ID" value="NZ_CP119676.1"/>
</dbReference>
<dbReference type="GO" id="GO:0004673">
    <property type="term" value="F:protein histidine kinase activity"/>
    <property type="evidence" value="ECO:0007669"/>
    <property type="project" value="UniProtKB-EC"/>
</dbReference>
<dbReference type="Proteomes" id="UP000295304">
    <property type="component" value="Unassembled WGS sequence"/>
</dbReference>
<dbReference type="AlphaFoldDB" id="A0A4R3JID7"/>
<dbReference type="InterPro" id="IPR043128">
    <property type="entry name" value="Rev_trsase/Diguanyl_cyclase"/>
</dbReference>
<evidence type="ECO:0000259" key="10">
    <source>
        <dbReference type="PROSITE" id="PS50113"/>
    </source>
</evidence>
<evidence type="ECO:0000256" key="4">
    <source>
        <dbReference type="ARBA" id="ARBA00022741"/>
    </source>
</evidence>
<protein>
    <recommendedName>
        <fullName evidence="8">Sensor protein FixL</fullName>
        <ecNumber evidence="2">2.7.13.3</ecNumber>
    </recommendedName>
</protein>
<keyword evidence="3" id="KW-0808">Transferase</keyword>